<evidence type="ECO:0000256" key="1">
    <source>
        <dbReference type="ARBA" id="ARBA00004752"/>
    </source>
</evidence>
<dbReference type="Proteomes" id="UP000602087">
    <property type="component" value="Unassembled WGS sequence"/>
</dbReference>
<feature type="active site" description="Nucleophile" evidence="6">
    <location>
        <position position="274"/>
    </location>
</feature>
<dbReference type="SUPFAM" id="SSF141523">
    <property type="entry name" value="L,D-transpeptidase catalytic domain-like"/>
    <property type="match status" value="1"/>
</dbReference>
<dbReference type="GO" id="GO:0016740">
    <property type="term" value="F:transferase activity"/>
    <property type="evidence" value="ECO:0007669"/>
    <property type="project" value="UniProtKB-KW"/>
</dbReference>
<comment type="caution">
    <text evidence="10">The sequence shown here is derived from an EMBL/GenBank/DDBJ whole genome shotgun (WGS) entry which is preliminary data.</text>
</comment>
<feature type="transmembrane region" description="Helical" evidence="8">
    <location>
        <begin position="7"/>
        <end position="27"/>
    </location>
</feature>
<dbReference type="EMBL" id="JAEINH010000004">
    <property type="protein sequence ID" value="MBI9114622.1"/>
    <property type="molecule type" value="Genomic_DNA"/>
</dbReference>
<evidence type="ECO:0000256" key="5">
    <source>
        <dbReference type="ARBA" id="ARBA00023316"/>
    </source>
</evidence>
<evidence type="ECO:0000256" key="6">
    <source>
        <dbReference type="PROSITE-ProRule" id="PRU01373"/>
    </source>
</evidence>
<dbReference type="CDD" id="cd16913">
    <property type="entry name" value="YkuD_like"/>
    <property type="match status" value="1"/>
</dbReference>
<feature type="active site" description="Proton donor/acceptor" evidence="6">
    <location>
        <position position="263"/>
    </location>
</feature>
<evidence type="ECO:0000313" key="11">
    <source>
        <dbReference type="Proteomes" id="UP000602087"/>
    </source>
</evidence>
<evidence type="ECO:0000256" key="4">
    <source>
        <dbReference type="ARBA" id="ARBA00022984"/>
    </source>
</evidence>
<keyword evidence="3 6" id="KW-0133">Cell shape</keyword>
<dbReference type="AlphaFoldDB" id="A0A934I9Z1"/>
<feature type="domain" description="L,D-TPase catalytic" evidence="9">
    <location>
        <begin position="179"/>
        <end position="297"/>
    </location>
</feature>
<evidence type="ECO:0000256" key="7">
    <source>
        <dbReference type="SAM" id="MobiDB-lite"/>
    </source>
</evidence>
<evidence type="ECO:0000259" key="9">
    <source>
        <dbReference type="PROSITE" id="PS52029"/>
    </source>
</evidence>
<keyword evidence="11" id="KW-1185">Reference proteome</keyword>
<keyword evidence="4 6" id="KW-0573">Peptidoglycan synthesis</keyword>
<keyword evidence="8" id="KW-0472">Membrane</keyword>
<evidence type="ECO:0000256" key="2">
    <source>
        <dbReference type="ARBA" id="ARBA00022679"/>
    </source>
</evidence>
<accession>A0A934I9Z1</accession>
<name>A0A934I9Z1_9MICO</name>
<dbReference type="RefSeq" id="WP_198733184.1">
    <property type="nucleotide sequence ID" value="NZ_JAEINH010000004.1"/>
</dbReference>
<evidence type="ECO:0000256" key="3">
    <source>
        <dbReference type="ARBA" id="ARBA00022960"/>
    </source>
</evidence>
<gene>
    <name evidence="10" type="ORF">JAV76_06295</name>
</gene>
<dbReference type="GO" id="GO:0009252">
    <property type="term" value="P:peptidoglycan biosynthetic process"/>
    <property type="evidence" value="ECO:0007669"/>
    <property type="project" value="UniProtKB-KW"/>
</dbReference>
<dbReference type="InterPro" id="IPR038063">
    <property type="entry name" value="Transpep_catalytic_dom"/>
</dbReference>
<evidence type="ECO:0000256" key="8">
    <source>
        <dbReference type="SAM" id="Phobius"/>
    </source>
</evidence>
<dbReference type="Gene3D" id="2.40.440.10">
    <property type="entry name" value="L,D-transpeptidase catalytic domain-like"/>
    <property type="match status" value="1"/>
</dbReference>
<keyword evidence="8" id="KW-0812">Transmembrane</keyword>
<feature type="region of interest" description="Disordered" evidence="7">
    <location>
        <begin position="31"/>
        <end position="69"/>
    </location>
</feature>
<protein>
    <submittedName>
        <fullName evidence="10">Murein L,D-transpeptidase</fullName>
    </submittedName>
</protein>
<keyword evidence="5 6" id="KW-0961">Cell wall biogenesis/degradation</keyword>
<dbReference type="PROSITE" id="PS52029">
    <property type="entry name" value="LD_TPASE"/>
    <property type="match status" value="1"/>
</dbReference>
<comment type="pathway">
    <text evidence="1 6">Cell wall biogenesis; peptidoglycan biosynthesis.</text>
</comment>
<dbReference type="InterPro" id="IPR005490">
    <property type="entry name" value="LD_TPept_cat_dom"/>
</dbReference>
<keyword evidence="2" id="KW-0808">Transferase</keyword>
<dbReference type="GO" id="GO:0071555">
    <property type="term" value="P:cell wall organization"/>
    <property type="evidence" value="ECO:0007669"/>
    <property type="project" value="UniProtKB-UniRule"/>
</dbReference>
<keyword evidence="8" id="KW-1133">Transmembrane helix</keyword>
<dbReference type="Pfam" id="PF03734">
    <property type="entry name" value="YkuD"/>
    <property type="match status" value="1"/>
</dbReference>
<reference evidence="10" key="1">
    <citation type="submission" date="2020-12" db="EMBL/GenBank/DDBJ databases">
        <title>Sanguibacter suaedae sp. nov., isolated from Suaeda aralocaspica.</title>
        <authorList>
            <person name="Ma Q."/>
        </authorList>
    </citation>
    <scope>NUCLEOTIDE SEQUENCE</scope>
    <source>
        <strain evidence="10">YZGR15</strain>
    </source>
</reference>
<dbReference type="GO" id="GO:0008360">
    <property type="term" value="P:regulation of cell shape"/>
    <property type="evidence" value="ECO:0007669"/>
    <property type="project" value="UniProtKB-UniRule"/>
</dbReference>
<sequence>MDARHRRFVVPIGVLLAVIVAAVVWGVTRGASGPQEPEAAPPSPAPSPSASVEPSPSTPPDEGPAADPAVYDLAPLPVVDVYAVLPALPLDSDPQAPTLGAVTPAGVSAPVFSEPGSPPVAQLPAQQQHDGTVVPVIEQHEHWARVLLPARSGLPSEGVVAQPPGWGRTTDVRDMTNAASVEVSLAGEVRILAGDEVVHSTTEFGYGAPATPTPLGRTFIMTTFTNPEAAYTRGLPIVALAVQSPTLDGFLGAPVAVTAFHYHDTREGPVSNGCLRMDEDTMIRLAALPLGTPVRIVA</sequence>
<evidence type="ECO:0000313" key="10">
    <source>
        <dbReference type="EMBL" id="MBI9114622.1"/>
    </source>
</evidence>
<proteinExistence type="predicted"/>
<organism evidence="10 11">
    <name type="scientific">Sanguibacter suaedae</name>
    <dbReference type="NCBI Taxonomy" id="2795737"/>
    <lineage>
        <taxon>Bacteria</taxon>
        <taxon>Bacillati</taxon>
        <taxon>Actinomycetota</taxon>
        <taxon>Actinomycetes</taxon>
        <taxon>Micrococcales</taxon>
        <taxon>Sanguibacteraceae</taxon>
        <taxon>Sanguibacter</taxon>
    </lineage>
</organism>